<keyword evidence="8 14" id="KW-0479">Metal-binding</keyword>
<accession>D5RL54</accession>
<dbReference type="GO" id="GO:0046872">
    <property type="term" value="F:metal ion binding"/>
    <property type="evidence" value="ECO:0007669"/>
    <property type="project" value="UniProtKB-UniRule"/>
</dbReference>
<dbReference type="GO" id="GO:0006782">
    <property type="term" value="P:protoporphyrinogen IX biosynthetic process"/>
    <property type="evidence" value="ECO:0007669"/>
    <property type="project" value="UniProtKB-UniRule"/>
</dbReference>
<evidence type="ECO:0000256" key="10">
    <source>
        <dbReference type="ARBA" id="ARBA00023002"/>
    </source>
</evidence>
<evidence type="ECO:0000256" key="12">
    <source>
        <dbReference type="ARBA" id="ARBA00023136"/>
    </source>
</evidence>
<evidence type="ECO:0000256" key="2">
    <source>
        <dbReference type="ARBA" id="ARBA00005073"/>
    </source>
</evidence>
<keyword evidence="9 15" id="KW-1133">Transmembrane helix</keyword>
<dbReference type="AlphaFoldDB" id="D5RL54"/>
<dbReference type="RefSeq" id="WP_007005038.1">
    <property type="nucleotide sequence ID" value="NZ_GG770780.1"/>
</dbReference>
<keyword evidence="7 15" id="KW-0812">Transmembrane</keyword>
<comment type="function">
    <text evidence="14">Catalyzes the oxidation of protoporphyrinogen IX to protoporphyrin IX.</text>
</comment>
<evidence type="ECO:0000313" key="17">
    <source>
        <dbReference type="Proteomes" id="UP000005324"/>
    </source>
</evidence>
<comment type="similarity">
    <text evidence="3 14">Belongs to the HemJ family.</text>
</comment>
<evidence type="ECO:0000256" key="8">
    <source>
        <dbReference type="ARBA" id="ARBA00022723"/>
    </source>
</evidence>
<dbReference type="EC" id="1.3.99.-" evidence="14"/>
<evidence type="ECO:0000313" key="16">
    <source>
        <dbReference type="EMBL" id="EFH11967.1"/>
    </source>
</evidence>
<keyword evidence="11 14" id="KW-0408">Iron</keyword>
<keyword evidence="6 14" id="KW-0349">Heme</keyword>
<dbReference type="UniPathway" id="UPA00251">
    <property type="reaction ID" value="UER00324"/>
</dbReference>
<keyword evidence="17" id="KW-1185">Reference proteome</keyword>
<dbReference type="Pfam" id="PF03653">
    <property type="entry name" value="UPF0093"/>
    <property type="match status" value="1"/>
</dbReference>
<gene>
    <name evidence="16" type="ORF">HMPREF0731_1815</name>
</gene>
<comment type="catalytic activity">
    <reaction evidence="13 14">
        <text>protoporphyrinogen IX + 3 A = protoporphyrin IX + 3 AH2</text>
        <dbReference type="Rhea" id="RHEA:62000"/>
        <dbReference type="ChEBI" id="CHEBI:13193"/>
        <dbReference type="ChEBI" id="CHEBI:17499"/>
        <dbReference type="ChEBI" id="CHEBI:57306"/>
        <dbReference type="ChEBI" id="CHEBI:57307"/>
    </reaction>
</comment>
<evidence type="ECO:0000256" key="14">
    <source>
        <dbReference type="PIRNR" id="PIRNR004638"/>
    </source>
</evidence>
<reference evidence="16 17" key="1">
    <citation type="submission" date="2010-04" db="EMBL/GenBank/DDBJ databases">
        <authorList>
            <person name="Qin X."/>
            <person name="Bachman B."/>
            <person name="Battles P."/>
            <person name="Bell A."/>
            <person name="Bess C."/>
            <person name="Bickham C."/>
            <person name="Chaboub L."/>
            <person name="Chen D."/>
            <person name="Coyle M."/>
            <person name="Deiros D.R."/>
            <person name="Dinh H."/>
            <person name="Forbes L."/>
            <person name="Fowler G."/>
            <person name="Francisco L."/>
            <person name="Fu Q."/>
            <person name="Gubbala S."/>
            <person name="Hale W."/>
            <person name="Han Y."/>
            <person name="Hemphill L."/>
            <person name="Highlander S.K."/>
            <person name="Hirani K."/>
            <person name="Hogues M."/>
            <person name="Jackson L."/>
            <person name="Jakkamsetti A."/>
            <person name="Javaid M."/>
            <person name="Jiang H."/>
            <person name="Korchina V."/>
            <person name="Kovar C."/>
            <person name="Lara F."/>
            <person name="Lee S."/>
            <person name="Mata R."/>
            <person name="Mathew T."/>
            <person name="Moen C."/>
            <person name="Morales K."/>
            <person name="Munidasa M."/>
            <person name="Nazareth L."/>
            <person name="Ngo R."/>
            <person name="Nguyen L."/>
            <person name="Okwuonu G."/>
            <person name="Ongeri F."/>
            <person name="Patil S."/>
            <person name="Petrosino J."/>
            <person name="Pham C."/>
            <person name="Pham P."/>
            <person name="Pu L.-L."/>
            <person name="Puazo M."/>
            <person name="Raj R."/>
            <person name="Reid J."/>
            <person name="Rouhana J."/>
            <person name="Saada N."/>
            <person name="Shang Y."/>
            <person name="Simmons D."/>
            <person name="Thornton R."/>
            <person name="Warren J."/>
            <person name="Weissenberger G."/>
            <person name="Zhang J."/>
            <person name="Zhang L."/>
            <person name="Zhou C."/>
            <person name="Zhu D."/>
            <person name="Muzny D."/>
            <person name="Worley K."/>
            <person name="Gibbs R."/>
        </authorList>
    </citation>
    <scope>NUCLEOTIDE SEQUENCE [LARGE SCALE GENOMIC DNA]</scope>
    <source>
        <strain evidence="16 17">ATCC 49957</strain>
    </source>
</reference>
<comment type="caution">
    <text evidence="16">The sequence shown here is derived from an EMBL/GenBank/DDBJ whole genome shotgun (WGS) entry which is preliminary data.</text>
</comment>
<evidence type="ECO:0000256" key="5">
    <source>
        <dbReference type="ARBA" id="ARBA00022475"/>
    </source>
</evidence>
<dbReference type="GO" id="GO:0005886">
    <property type="term" value="C:plasma membrane"/>
    <property type="evidence" value="ECO:0007669"/>
    <property type="project" value="UniProtKB-SubCell"/>
</dbReference>
<dbReference type="EMBL" id="ADVL01000294">
    <property type="protein sequence ID" value="EFH11967.1"/>
    <property type="molecule type" value="Genomic_DNA"/>
</dbReference>
<dbReference type="PANTHER" id="PTHR40255:SF1">
    <property type="entry name" value="PROTOPORPHYRINOGEN IX OXIDASE"/>
    <property type="match status" value="1"/>
</dbReference>
<sequence>MLAWLKAAHIATLCIWCAGLLVLPGLFLGRVQALPPRELKRLWHFTWIGYRVVMSPAAVLAIATGTGLIFGYAVFEPWLYLKLAVVGAMVALHMSYGLALARLAEPEKHFPRLAGLAMLGGATLLILAVLLLVLGKPPLDAGALPDWMRQPGSGRTLLQSSLESMRPI</sequence>
<evidence type="ECO:0000256" key="1">
    <source>
        <dbReference type="ARBA" id="ARBA00004651"/>
    </source>
</evidence>
<evidence type="ECO:0000256" key="6">
    <source>
        <dbReference type="ARBA" id="ARBA00022617"/>
    </source>
</evidence>
<dbReference type="InterPro" id="IPR005265">
    <property type="entry name" value="HemJ-like"/>
</dbReference>
<keyword evidence="5 14" id="KW-1003">Cell membrane</keyword>
<feature type="transmembrane region" description="Helical" evidence="15">
    <location>
        <begin position="48"/>
        <end position="73"/>
    </location>
</feature>
<evidence type="ECO:0000256" key="9">
    <source>
        <dbReference type="ARBA" id="ARBA00022989"/>
    </source>
</evidence>
<dbReference type="Proteomes" id="UP000005324">
    <property type="component" value="Unassembled WGS sequence"/>
</dbReference>
<protein>
    <recommendedName>
        <fullName evidence="4 14">Protoporphyrinogen IX oxidase</fullName>
        <ecNumber evidence="14">1.3.99.-</ecNumber>
    </recommendedName>
</protein>
<comment type="cofactor">
    <cofactor evidence="14">
        <name>heme b</name>
        <dbReference type="ChEBI" id="CHEBI:60344"/>
    </cofactor>
    <text evidence="14">Binds 1 heme b (iron(II)-protoporphyrin IX) group per subunit.</text>
</comment>
<evidence type="ECO:0000256" key="11">
    <source>
        <dbReference type="ARBA" id="ARBA00023004"/>
    </source>
</evidence>
<evidence type="ECO:0000256" key="13">
    <source>
        <dbReference type="ARBA" id="ARBA00048390"/>
    </source>
</evidence>
<organism evidence="16 17">
    <name type="scientific">Pseudoroseomonas cervicalis ATCC 49957</name>
    <dbReference type="NCBI Taxonomy" id="525371"/>
    <lineage>
        <taxon>Bacteria</taxon>
        <taxon>Pseudomonadati</taxon>
        <taxon>Pseudomonadota</taxon>
        <taxon>Alphaproteobacteria</taxon>
        <taxon>Acetobacterales</taxon>
        <taxon>Roseomonadaceae</taxon>
        <taxon>Roseomonas</taxon>
    </lineage>
</organism>
<keyword evidence="10" id="KW-0560">Oxidoreductase</keyword>
<dbReference type="PANTHER" id="PTHR40255">
    <property type="entry name" value="UPF0093 MEMBRANE PROTEIN SLR1790"/>
    <property type="match status" value="1"/>
</dbReference>
<proteinExistence type="inferred from homology"/>
<feature type="transmembrane region" description="Helical" evidence="15">
    <location>
        <begin position="113"/>
        <end position="134"/>
    </location>
</feature>
<evidence type="ECO:0000256" key="3">
    <source>
        <dbReference type="ARBA" id="ARBA00006501"/>
    </source>
</evidence>
<dbReference type="PIRSF" id="PIRSF004638">
    <property type="entry name" value="UCP004638"/>
    <property type="match status" value="1"/>
</dbReference>
<name>D5RL54_9PROT</name>
<feature type="transmembrane region" description="Helical" evidence="15">
    <location>
        <begin position="6"/>
        <end position="28"/>
    </location>
</feature>
<dbReference type="GO" id="GO:0070818">
    <property type="term" value="F:protoporphyrinogen oxidase activity"/>
    <property type="evidence" value="ECO:0007669"/>
    <property type="project" value="UniProtKB-UniRule"/>
</dbReference>
<dbReference type="OrthoDB" id="7570050at2"/>
<keyword evidence="12 14" id="KW-0472">Membrane</keyword>
<dbReference type="HOGENOM" id="CLU_125006_3_0_5"/>
<comment type="pathway">
    <text evidence="2 14">Porphyrin-containing compound metabolism; protoporphyrin-IX biosynthesis; protoporphyrin-IX from protoporphyrinogen-IX: step 1/1.</text>
</comment>
<evidence type="ECO:0000256" key="7">
    <source>
        <dbReference type="ARBA" id="ARBA00022692"/>
    </source>
</evidence>
<feature type="transmembrane region" description="Helical" evidence="15">
    <location>
        <begin position="79"/>
        <end position="101"/>
    </location>
</feature>
<evidence type="ECO:0000256" key="15">
    <source>
        <dbReference type="SAM" id="Phobius"/>
    </source>
</evidence>
<comment type="subcellular location">
    <subcellularLocation>
        <location evidence="1">Cell membrane</location>
        <topology evidence="1">Multi-pass membrane protein</topology>
    </subcellularLocation>
</comment>
<evidence type="ECO:0000256" key="4">
    <source>
        <dbReference type="ARBA" id="ARBA00017504"/>
    </source>
</evidence>